<dbReference type="OrthoDB" id="9809994at2"/>
<accession>A0A3A9WW99</accession>
<evidence type="ECO:0000256" key="1">
    <source>
        <dbReference type="ARBA" id="ARBA00023125"/>
    </source>
</evidence>
<dbReference type="PRINTS" id="PR00455">
    <property type="entry name" value="HTHTETR"/>
</dbReference>
<dbReference type="InterPro" id="IPR009057">
    <property type="entry name" value="Homeodomain-like_sf"/>
</dbReference>
<organism evidence="4 7">
    <name type="scientific">Streptomyces radicis</name>
    <dbReference type="NCBI Taxonomy" id="1750517"/>
    <lineage>
        <taxon>Bacteria</taxon>
        <taxon>Bacillati</taxon>
        <taxon>Actinomycetota</taxon>
        <taxon>Actinomycetes</taxon>
        <taxon>Kitasatosporales</taxon>
        <taxon>Streptomycetaceae</taxon>
        <taxon>Streptomyces</taxon>
    </lineage>
</organism>
<comment type="caution">
    <text evidence="4">The sequence shown here is derived from an EMBL/GenBank/DDBJ whole genome shotgun (WGS) entry which is preliminary data.</text>
</comment>
<dbReference type="InterPro" id="IPR001647">
    <property type="entry name" value="HTH_TetR"/>
</dbReference>
<evidence type="ECO:0000313" key="7">
    <source>
        <dbReference type="Proteomes" id="UP000275024"/>
    </source>
</evidence>
<proteinExistence type="predicted"/>
<name>A0A3A9WW99_9ACTN</name>
<dbReference type="Pfam" id="PF17925">
    <property type="entry name" value="TetR_C_20"/>
    <property type="match status" value="1"/>
</dbReference>
<reference evidence="6 7" key="1">
    <citation type="submission" date="2018-09" db="EMBL/GenBank/DDBJ databases">
        <title>Streptomyces sp. nov. DS1-2, an endophytic actinomycete isolated from roots of Dendrobium scabrilingue.</title>
        <authorList>
            <person name="Kuncharoen N."/>
            <person name="Kudo T."/>
            <person name="Ohkuma M."/>
            <person name="Yuki M."/>
            <person name="Tanasupawat S."/>
        </authorList>
    </citation>
    <scope>NUCLEOTIDE SEQUENCE [LARGE SCALE GENOMIC DNA]</scope>
    <source>
        <strain evidence="4 7">AZ1-7</strain>
        <strain evidence="5 6">DS1-2</strain>
    </source>
</reference>
<evidence type="ECO:0000256" key="2">
    <source>
        <dbReference type="PROSITE-ProRule" id="PRU00335"/>
    </source>
</evidence>
<keyword evidence="6" id="KW-1185">Reference proteome</keyword>
<feature type="domain" description="HTH tetR-type" evidence="3">
    <location>
        <begin position="6"/>
        <end position="66"/>
    </location>
</feature>
<keyword evidence="1 2" id="KW-0238">DNA-binding</keyword>
<dbReference type="EMBL" id="RBDY01000003">
    <property type="protein sequence ID" value="RKN25861.1"/>
    <property type="molecule type" value="Genomic_DNA"/>
</dbReference>
<dbReference type="AlphaFoldDB" id="A0A3A9WW99"/>
<evidence type="ECO:0000313" key="6">
    <source>
        <dbReference type="Proteomes" id="UP000268652"/>
    </source>
</evidence>
<dbReference type="InterPro" id="IPR050109">
    <property type="entry name" value="HTH-type_TetR-like_transc_reg"/>
</dbReference>
<dbReference type="SUPFAM" id="SSF46689">
    <property type="entry name" value="Homeodomain-like"/>
    <property type="match status" value="1"/>
</dbReference>
<evidence type="ECO:0000313" key="4">
    <source>
        <dbReference type="EMBL" id="RKN12086.1"/>
    </source>
</evidence>
<evidence type="ECO:0000313" key="5">
    <source>
        <dbReference type="EMBL" id="RKN25861.1"/>
    </source>
</evidence>
<dbReference type="PANTHER" id="PTHR30055">
    <property type="entry name" value="HTH-TYPE TRANSCRIPTIONAL REGULATOR RUTR"/>
    <property type="match status" value="1"/>
</dbReference>
<dbReference type="InterPro" id="IPR041642">
    <property type="entry name" value="KstR_C"/>
</dbReference>
<dbReference type="PANTHER" id="PTHR30055:SF242">
    <property type="entry name" value="HTH-TYPE TRANSCRIPTIONAL REPRESSOR KSTR"/>
    <property type="match status" value="1"/>
</dbReference>
<dbReference type="Proteomes" id="UP000275024">
    <property type="component" value="Unassembled WGS sequence"/>
</dbReference>
<dbReference type="Pfam" id="PF00440">
    <property type="entry name" value="TetR_N"/>
    <property type="match status" value="1"/>
</dbReference>
<evidence type="ECO:0000259" key="3">
    <source>
        <dbReference type="PROSITE" id="PS50977"/>
    </source>
</evidence>
<protein>
    <submittedName>
        <fullName evidence="4">TetR/AcrR family transcriptional regulator</fullName>
    </submittedName>
</protein>
<sequence length="192" mass="21504">MTERQRARRRRILDASTELAAAGGFDAVQMRDVAESAEVAIGTLYRYFPSKIHLLLAVLDDQLERLRATLRERPLTERDPAERLAHTLKRAFRSHQREPRLAQAMMRALQLADASAREEFRAVTRLTTALLVEASGLPEAEAARRLSAIRVIAHTWHSSLLYWVSGNATLAEAHEDIETACRLLAGDAAPIE</sequence>
<dbReference type="EMBL" id="RBDX01000002">
    <property type="protein sequence ID" value="RKN12086.1"/>
    <property type="molecule type" value="Genomic_DNA"/>
</dbReference>
<dbReference type="GO" id="GO:0000976">
    <property type="term" value="F:transcription cis-regulatory region binding"/>
    <property type="evidence" value="ECO:0007669"/>
    <property type="project" value="TreeGrafter"/>
</dbReference>
<dbReference type="GO" id="GO:0003700">
    <property type="term" value="F:DNA-binding transcription factor activity"/>
    <property type="evidence" value="ECO:0007669"/>
    <property type="project" value="TreeGrafter"/>
</dbReference>
<dbReference type="PROSITE" id="PS50977">
    <property type="entry name" value="HTH_TETR_2"/>
    <property type="match status" value="1"/>
</dbReference>
<feature type="DNA-binding region" description="H-T-H motif" evidence="2">
    <location>
        <begin position="29"/>
        <end position="48"/>
    </location>
</feature>
<dbReference type="Gene3D" id="1.10.357.10">
    <property type="entry name" value="Tetracycline Repressor, domain 2"/>
    <property type="match status" value="1"/>
</dbReference>
<dbReference type="Proteomes" id="UP000268652">
    <property type="component" value="Unassembled WGS sequence"/>
</dbReference>
<gene>
    <name evidence="5" type="ORF">D7318_06335</name>
    <name evidence="4" type="ORF">D7319_04145</name>
</gene>
<dbReference type="RefSeq" id="WP_120695874.1">
    <property type="nucleotide sequence ID" value="NZ_RBDX01000002.1"/>
</dbReference>